<dbReference type="GO" id="GO:0033202">
    <property type="term" value="C:DNA helicase complex"/>
    <property type="evidence" value="ECO:0007669"/>
    <property type="project" value="TreeGrafter"/>
</dbReference>
<comment type="similarity">
    <text evidence="13">Belongs to the helicase family. AddA subfamily.</text>
</comment>
<dbReference type="OrthoDB" id="9810135at2"/>
<dbReference type="InterPro" id="IPR011335">
    <property type="entry name" value="Restrct_endonuc-II-like"/>
</dbReference>
<keyword evidence="7 13" id="KW-0067">ATP-binding</keyword>
<evidence type="ECO:0000259" key="16">
    <source>
        <dbReference type="PROSITE" id="PS51198"/>
    </source>
</evidence>
<dbReference type="InterPro" id="IPR014152">
    <property type="entry name" value="AddA"/>
</dbReference>
<feature type="domain" description="UvrD-like helicase C-terminal" evidence="17">
    <location>
        <begin position="528"/>
        <end position="824"/>
    </location>
</feature>
<name>A0A1M6P5H4_9CLOT</name>
<feature type="binding site" evidence="14">
    <location>
        <begin position="24"/>
        <end position="31"/>
    </location>
    <ligand>
        <name>ATP</name>
        <dbReference type="ChEBI" id="CHEBI:30616"/>
    </ligand>
</feature>
<keyword evidence="5 13" id="KW-0347">Helicase</keyword>
<gene>
    <name evidence="13" type="primary">addA</name>
    <name evidence="18" type="ORF">SAMN05444401_0422</name>
</gene>
<evidence type="ECO:0000256" key="12">
    <source>
        <dbReference type="ARBA" id="ARBA00048988"/>
    </source>
</evidence>
<evidence type="ECO:0000313" key="18">
    <source>
        <dbReference type="EMBL" id="SHK03163.1"/>
    </source>
</evidence>
<comment type="catalytic activity">
    <reaction evidence="11 13">
        <text>Couples ATP hydrolysis with the unwinding of duplex DNA by translocating in the 3'-5' direction.</text>
        <dbReference type="EC" id="5.6.2.4"/>
    </reaction>
</comment>
<dbReference type="PROSITE" id="PS51217">
    <property type="entry name" value="UVRD_HELICASE_CTER"/>
    <property type="match status" value="1"/>
</dbReference>
<dbReference type="Gene3D" id="1.10.274.50">
    <property type="match status" value="1"/>
</dbReference>
<evidence type="ECO:0000313" key="19">
    <source>
        <dbReference type="Proteomes" id="UP000184080"/>
    </source>
</evidence>
<keyword evidence="2 13" id="KW-0547">Nucleotide-binding</keyword>
<accession>A0A1M6P5H4</accession>
<keyword evidence="19" id="KW-1185">Reference proteome</keyword>
<comment type="cofactor">
    <cofactor evidence="13">
        <name>Mg(2+)</name>
        <dbReference type="ChEBI" id="CHEBI:18420"/>
    </cofactor>
</comment>
<dbReference type="AlphaFoldDB" id="A0A1M6P5H4"/>
<comment type="subunit">
    <text evidence="13">Heterodimer of AddA and AddB/RexB.</text>
</comment>
<keyword evidence="4 13" id="KW-0378">Hydrolase</keyword>
<evidence type="ECO:0000259" key="17">
    <source>
        <dbReference type="PROSITE" id="PS51217"/>
    </source>
</evidence>
<organism evidence="18 19">
    <name type="scientific">Clostridium amylolyticum</name>
    <dbReference type="NCBI Taxonomy" id="1121298"/>
    <lineage>
        <taxon>Bacteria</taxon>
        <taxon>Bacillati</taxon>
        <taxon>Bacillota</taxon>
        <taxon>Clostridia</taxon>
        <taxon>Eubacteriales</taxon>
        <taxon>Clostridiaceae</taxon>
        <taxon>Clostridium</taxon>
    </lineage>
</organism>
<dbReference type="Gene3D" id="3.90.320.10">
    <property type="match status" value="1"/>
</dbReference>
<dbReference type="Gene3D" id="3.40.50.300">
    <property type="entry name" value="P-loop containing nucleotide triphosphate hydrolases"/>
    <property type="match status" value="4"/>
</dbReference>
<evidence type="ECO:0000256" key="11">
    <source>
        <dbReference type="ARBA" id="ARBA00034617"/>
    </source>
</evidence>
<evidence type="ECO:0000256" key="4">
    <source>
        <dbReference type="ARBA" id="ARBA00022801"/>
    </source>
</evidence>
<dbReference type="InterPro" id="IPR014017">
    <property type="entry name" value="DNA_helicase_UvrD-like_C"/>
</dbReference>
<feature type="domain" description="UvrD-like helicase ATP-binding" evidence="16">
    <location>
        <begin position="3"/>
        <end position="476"/>
    </location>
</feature>
<keyword evidence="9 13" id="KW-0234">DNA repair</keyword>
<dbReference type="Pfam" id="PF12705">
    <property type="entry name" value="PDDEXK_1"/>
    <property type="match status" value="1"/>
</dbReference>
<dbReference type="EC" id="3.1.-.-" evidence="13"/>
<protein>
    <recommendedName>
        <fullName evidence="13">ATP-dependent helicase/nuclease subunit A</fullName>
        <ecNumber evidence="13">3.1.-.-</ecNumber>
        <ecNumber evidence="13">5.6.2.4</ecNumber>
    </recommendedName>
    <alternativeName>
        <fullName evidence="13">ATP-dependent helicase/nuclease AddA</fullName>
    </alternativeName>
    <alternativeName>
        <fullName evidence="13">DNA 3'-5' helicase AddA</fullName>
    </alternativeName>
</protein>
<evidence type="ECO:0000256" key="8">
    <source>
        <dbReference type="ARBA" id="ARBA00023125"/>
    </source>
</evidence>
<dbReference type="GO" id="GO:0005829">
    <property type="term" value="C:cytosol"/>
    <property type="evidence" value="ECO:0007669"/>
    <property type="project" value="TreeGrafter"/>
</dbReference>
<dbReference type="InterPro" id="IPR011604">
    <property type="entry name" value="PDDEXK-like_dom_sf"/>
</dbReference>
<comment type="catalytic activity">
    <reaction evidence="12 13">
        <text>ATP + H2O = ADP + phosphate + H(+)</text>
        <dbReference type="Rhea" id="RHEA:13065"/>
        <dbReference type="ChEBI" id="CHEBI:15377"/>
        <dbReference type="ChEBI" id="CHEBI:15378"/>
        <dbReference type="ChEBI" id="CHEBI:30616"/>
        <dbReference type="ChEBI" id="CHEBI:43474"/>
        <dbReference type="ChEBI" id="CHEBI:456216"/>
        <dbReference type="EC" id="5.6.2.4"/>
    </reaction>
</comment>
<evidence type="ECO:0000256" key="1">
    <source>
        <dbReference type="ARBA" id="ARBA00022722"/>
    </source>
</evidence>
<dbReference type="PROSITE" id="PS51198">
    <property type="entry name" value="UVRD_HELICASE_ATP_BIND"/>
    <property type="match status" value="1"/>
</dbReference>
<dbReference type="NCBIfam" id="TIGR02785">
    <property type="entry name" value="addA_Gpos"/>
    <property type="match status" value="1"/>
</dbReference>
<feature type="region of interest" description="Disordered" evidence="15">
    <location>
        <begin position="534"/>
        <end position="556"/>
    </location>
</feature>
<dbReference type="SUPFAM" id="SSF52980">
    <property type="entry name" value="Restriction endonuclease-like"/>
    <property type="match status" value="1"/>
</dbReference>
<reference evidence="18 19" key="1">
    <citation type="submission" date="2016-11" db="EMBL/GenBank/DDBJ databases">
        <authorList>
            <person name="Jaros S."/>
            <person name="Januszkiewicz K."/>
            <person name="Wedrychowicz H."/>
        </authorList>
    </citation>
    <scope>NUCLEOTIDE SEQUENCE [LARGE SCALE GENOMIC DNA]</scope>
    <source>
        <strain evidence="18 19">DSM 21864</strain>
    </source>
</reference>
<proteinExistence type="inferred from homology"/>
<sequence>MATKWTNEQLQAIETRECNLLVAAAAGAGKTAVLVERIIKIITNTKKPVDIDKLLVVTFTNAAAAEMRERIADAISKELDKNPDSKLLQRQLTLLSRSNITTMHSFCLDVIRNNFHHIDLDPGFRIANDTEAILMKQDILQELFEDKFEDHNESFINLVEAFGGGRDDRRLQELIYSLYNFSMSGSWPEKWLIDKAEEFNISEDFDISESIWGKVLLQGAQVELKGLKGRIKFAIEICENTEGLEPYIDNFNEDLTLIDNLYQAVNQGFQAAETVFMNSGFSKLKTVRKANVSDEEAQKRVKDIRDEIKKKVSGISKSMFSISVEDSVSNIKAMYPLMKELSQLVLEFNERYRNAKKERGILDFNDLEHYCLDILVDKSSGEIKPSPVALELRESFDEILVDEYQDSNNVQETIINMVSKKFTDTPNVFMVGDVKQSIYRFRQAKPELFLDKYNNYSEEEGSLNRKILLYKNFRSREEVINGVNYIFKELMSKTVGELDYTSKEALNLGASYKENEEEKAIVGGEIELHILDRSSERSEEEIEEEEKVTGVEEGSSELSEEELDNIQLEARLVAKRIQHLINPSEDGEFKVFDKDLGDYRRVRYKDIVILLRATTEWAPVFGEELGLQGIPVYADSGTGYFQTVEIRTIMALLQVIDNPMQDIPMIAVLRSPIFSFTPEDLSDIRMYNKEQYFYENIKDIEESSEEEDFPQELKEKCSYFMEYLIKWREKSIYMPIDEFIWYLYMDTSYYGYVGAMAKGAQRQANLRILFQRAREYDKTSYKGLFNFINFINKLRKSSGDMGSAKMLGENEDVVRIMSIHKSKGLEFPVVILSGTGKNFNLMDLNRSILYHEELGYGPDFVDIENRISYPTMAKEAIKRKIKLESLSEEMRVLYVAFTRAKEKLIITGSVNKLEASADKWCQSAASEGKLPESEVMKGKSYLDWLGMALAKHKQGEAIRKVNNSEVSITNEDELSTWSIKTWNKEDIIVDEKNTAVDNLEASQEFVSEEGVYTQEIYRRLSFEYKYKYSSKLPANISVSELKRQSLKEEYDGEYVSLFKPEALKKPEFLQEKRGLSGAERGTVVHFVMQHLQLDRVSNQEEIDKQLEDMIIQEFITEEQKKAVSSKRILNFFKSSLGERLLKVFNESGKVYREVPFFIEVPSTLVNPELPEDIYKDEKIRVQGIIDCFFEEDGQLVLLDYKTDYVEEGGEEAIKERYKVQIDYYCESLLRLTGMKVKEKYLYLFYNGKTVEI</sequence>
<dbReference type="GO" id="GO:0043138">
    <property type="term" value="F:3'-5' DNA helicase activity"/>
    <property type="evidence" value="ECO:0007669"/>
    <property type="project" value="UniProtKB-UniRule"/>
</dbReference>
<keyword evidence="6 13" id="KW-0269">Exonuclease</keyword>
<evidence type="ECO:0000256" key="10">
    <source>
        <dbReference type="ARBA" id="ARBA00023235"/>
    </source>
</evidence>
<dbReference type="EC" id="5.6.2.4" evidence="13"/>
<evidence type="ECO:0000256" key="3">
    <source>
        <dbReference type="ARBA" id="ARBA00022763"/>
    </source>
</evidence>
<evidence type="ECO:0000256" key="7">
    <source>
        <dbReference type="ARBA" id="ARBA00022840"/>
    </source>
</evidence>
<dbReference type="InterPro" id="IPR014016">
    <property type="entry name" value="UvrD-like_ATP-bd"/>
</dbReference>
<dbReference type="PANTHER" id="PTHR11070">
    <property type="entry name" value="UVRD / RECB / PCRA DNA HELICASE FAMILY MEMBER"/>
    <property type="match status" value="1"/>
</dbReference>
<keyword evidence="1 13" id="KW-0540">Nuclease</keyword>
<dbReference type="Pfam" id="PF00580">
    <property type="entry name" value="UvrD-helicase"/>
    <property type="match status" value="1"/>
</dbReference>
<dbReference type="STRING" id="1121298.SAMN05444401_0422"/>
<evidence type="ECO:0000256" key="15">
    <source>
        <dbReference type="SAM" id="MobiDB-lite"/>
    </source>
</evidence>
<keyword evidence="10 13" id="KW-0413">Isomerase</keyword>
<dbReference type="GO" id="GO:0005524">
    <property type="term" value="F:ATP binding"/>
    <property type="evidence" value="ECO:0007669"/>
    <property type="project" value="UniProtKB-UniRule"/>
</dbReference>
<dbReference type="InterPro" id="IPR038726">
    <property type="entry name" value="PDDEXK_AddAB-type"/>
</dbReference>
<evidence type="ECO:0000256" key="6">
    <source>
        <dbReference type="ARBA" id="ARBA00022839"/>
    </source>
</evidence>
<dbReference type="GO" id="GO:0008408">
    <property type="term" value="F:3'-5' exonuclease activity"/>
    <property type="evidence" value="ECO:0007669"/>
    <property type="project" value="UniProtKB-UniRule"/>
</dbReference>
<dbReference type="GO" id="GO:0003690">
    <property type="term" value="F:double-stranded DNA binding"/>
    <property type="evidence" value="ECO:0007669"/>
    <property type="project" value="UniProtKB-UniRule"/>
</dbReference>
<evidence type="ECO:0000256" key="13">
    <source>
        <dbReference type="HAMAP-Rule" id="MF_01451"/>
    </source>
</evidence>
<evidence type="ECO:0000256" key="9">
    <source>
        <dbReference type="ARBA" id="ARBA00023204"/>
    </source>
</evidence>
<dbReference type="FunFam" id="3.40.50.300:FF:001236">
    <property type="entry name" value="ATP-dependent helicase/nuclease subunit A"/>
    <property type="match status" value="1"/>
</dbReference>
<dbReference type="Pfam" id="PF13361">
    <property type="entry name" value="UvrD_C"/>
    <property type="match status" value="1"/>
</dbReference>
<comment type="function">
    <text evidence="13">The heterodimer acts as both an ATP-dependent DNA helicase and an ATP-dependent, dual-direction single-stranded exonuclease. Recognizes the chi site generating a DNA molecule suitable for the initiation of homologous recombination. The AddA nuclease domain is required for chi fragment generation; this subunit has the helicase and 3' -&gt; 5' nuclease activities.</text>
</comment>
<dbReference type="HAMAP" id="MF_01451">
    <property type="entry name" value="AddA"/>
    <property type="match status" value="1"/>
</dbReference>
<dbReference type="SUPFAM" id="SSF52540">
    <property type="entry name" value="P-loop containing nucleoside triphosphate hydrolases"/>
    <property type="match status" value="1"/>
</dbReference>
<dbReference type="RefSeq" id="WP_073012619.1">
    <property type="nucleotide sequence ID" value="NZ_FQZO01000014.1"/>
</dbReference>
<dbReference type="InterPro" id="IPR000212">
    <property type="entry name" value="DNA_helicase_UvrD/REP"/>
</dbReference>
<evidence type="ECO:0000256" key="5">
    <source>
        <dbReference type="ARBA" id="ARBA00022806"/>
    </source>
</evidence>
<keyword evidence="8 13" id="KW-0238">DNA-binding</keyword>
<keyword evidence="3 13" id="KW-0227">DNA damage</keyword>
<dbReference type="EMBL" id="FQZO01000014">
    <property type="protein sequence ID" value="SHK03163.1"/>
    <property type="molecule type" value="Genomic_DNA"/>
</dbReference>
<dbReference type="Proteomes" id="UP000184080">
    <property type="component" value="Unassembled WGS sequence"/>
</dbReference>
<dbReference type="PANTHER" id="PTHR11070:SF48">
    <property type="entry name" value="ATP-DEPENDENT HELICASE_NUCLEASE SUBUNIT A"/>
    <property type="match status" value="1"/>
</dbReference>
<dbReference type="GO" id="GO:0016887">
    <property type="term" value="F:ATP hydrolysis activity"/>
    <property type="evidence" value="ECO:0007669"/>
    <property type="project" value="RHEA"/>
</dbReference>
<dbReference type="GO" id="GO:0000724">
    <property type="term" value="P:double-strand break repair via homologous recombination"/>
    <property type="evidence" value="ECO:0007669"/>
    <property type="project" value="UniProtKB-UniRule"/>
</dbReference>
<evidence type="ECO:0000256" key="14">
    <source>
        <dbReference type="PROSITE-ProRule" id="PRU00560"/>
    </source>
</evidence>
<dbReference type="InterPro" id="IPR027417">
    <property type="entry name" value="P-loop_NTPase"/>
</dbReference>
<evidence type="ECO:0000256" key="2">
    <source>
        <dbReference type="ARBA" id="ARBA00022741"/>
    </source>
</evidence>